<dbReference type="Pfam" id="PF00593">
    <property type="entry name" value="TonB_dep_Rec_b-barrel"/>
    <property type="match status" value="1"/>
</dbReference>
<dbReference type="OrthoDB" id="9795928at2"/>
<dbReference type="PANTHER" id="PTHR30069:SF29">
    <property type="entry name" value="HEMOGLOBIN AND HEMOGLOBIN-HAPTOGLOBIN-BINDING PROTEIN 1-RELATED"/>
    <property type="match status" value="1"/>
</dbReference>
<keyword evidence="2 10" id="KW-0813">Transport</keyword>
<dbReference type="InterPro" id="IPR008969">
    <property type="entry name" value="CarboxyPept-like_regulatory"/>
</dbReference>
<evidence type="ECO:0000313" key="16">
    <source>
        <dbReference type="Proteomes" id="UP000237056"/>
    </source>
</evidence>
<evidence type="ECO:0000256" key="10">
    <source>
        <dbReference type="PROSITE-ProRule" id="PRU01360"/>
    </source>
</evidence>
<evidence type="ECO:0000256" key="2">
    <source>
        <dbReference type="ARBA" id="ARBA00022448"/>
    </source>
</evidence>
<reference evidence="15 16" key="1">
    <citation type="submission" date="2018-01" db="EMBL/GenBank/DDBJ databases">
        <title>Genomic Encyclopedia of Type Strains, Phase I: the one thousand microbial genomes (KMG-I) project.</title>
        <authorList>
            <person name="Goeker M."/>
        </authorList>
    </citation>
    <scope>NUCLEOTIDE SEQUENCE [LARGE SCALE GENOMIC DNA]</scope>
    <source>
        <strain evidence="15 16">DSM 17960</strain>
    </source>
</reference>
<keyword evidence="7 10" id="KW-0472">Membrane</keyword>
<evidence type="ECO:0000256" key="1">
    <source>
        <dbReference type="ARBA" id="ARBA00004571"/>
    </source>
</evidence>
<dbReference type="InterPro" id="IPR000531">
    <property type="entry name" value="Beta-barrel_TonB"/>
</dbReference>
<gene>
    <name evidence="15" type="ORF">Q361_101165</name>
</gene>
<dbReference type="GO" id="GO:0009279">
    <property type="term" value="C:cell outer membrane"/>
    <property type="evidence" value="ECO:0007669"/>
    <property type="project" value="UniProtKB-SubCell"/>
</dbReference>
<feature type="domain" description="TonB-dependent receptor-like beta-barrel" evidence="13">
    <location>
        <begin position="231"/>
        <end position="707"/>
    </location>
</feature>
<dbReference type="GO" id="GO:0015344">
    <property type="term" value="F:siderophore uptake transmembrane transporter activity"/>
    <property type="evidence" value="ECO:0007669"/>
    <property type="project" value="TreeGrafter"/>
</dbReference>
<evidence type="ECO:0000256" key="9">
    <source>
        <dbReference type="ARBA" id="ARBA00023237"/>
    </source>
</evidence>
<keyword evidence="16" id="KW-1185">Reference proteome</keyword>
<dbReference type="Pfam" id="PF13715">
    <property type="entry name" value="CarbopepD_reg_2"/>
    <property type="match status" value="1"/>
</dbReference>
<dbReference type="GO" id="GO:0044718">
    <property type="term" value="P:siderophore transmembrane transport"/>
    <property type="evidence" value="ECO:0007669"/>
    <property type="project" value="TreeGrafter"/>
</dbReference>
<dbReference type="Pfam" id="PF07715">
    <property type="entry name" value="Plug"/>
    <property type="match status" value="1"/>
</dbReference>
<keyword evidence="8 15" id="KW-0675">Receptor</keyword>
<evidence type="ECO:0000256" key="8">
    <source>
        <dbReference type="ARBA" id="ARBA00023170"/>
    </source>
</evidence>
<dbReference type="EMBL" id="PQNY01000001">
    <property type="protein sequence ID" value="POS03063.1"/>
    <property type="molecule type" value="Genomic_DNA"/>
</dbReference>
<evidence type="ECO:0000256" key="7">
    <source>
        <dbReference type="ARBA" id="ARBA00023136"/>
    </source>
</evidence>
<dbReference type="Gene3D" id="2.170.130.10">
    <property type="entry name" value="TonB-dependent receptor, plug domain"/>
    <property type="match status" value="1"/>
</dbReference>
<keyword evidence="4 10" id="KW-0812">Transmembrane</keyword>
<dbReference type="Proteomes" id="UP000237056">
    <property type="component" value="Unassembled WGS sequence"/>
</dbReference>
<evidence type="ECO:0000256" key="3">
    <source>
        <dbReference type="ARBA" id="ARBA00022452"/>
    </source>
</evidence>
<keyword evidence="5 12" id="KW-0732">Signal</keyword>
<dbReference type="AlphaFoldDB" id="A0A2S4NC98"/>
<evidence type="ECO:0000256" key="4">
    <source>
        <dbReference type="ARBA" id="ARBA00022692"/>
    </source>
</evidence>
<dbReference type="InterPro" id="IPR036942">
    <property type="entry name" value="Beta-barrel_TonB_sf"/>
</dbReference>
<evidence type="ECO:0000256" key="11">
    <source>
        <dbReference type="RuleBase" id="RU003357"/>
    </source>
</evidence>
<dbReference type="InterPro" id="IPR037066">
    <property type="entry name" value="Plug_dom_sf"/>
</dbReference>
<dbReference type="PROSITE" id="PS52016">
    <property type="entry name" value="TONB_DEPENDENT_REC_3"/>
    <property type="match status" value="1"/>
</dbReference>
<accession>A0A2S4NC98</accession>
<keyword evidence="6 11" id="KW-0798">TonB box</keyword>
<evidence type="ECO:0000256" key="6">
    <source>
        <dbReference type="ARBA" id="ARBA00023077"/>
    </source>
</evidence>
<comment type="subcellular location">
    <subcellularLocation>
        <location evidence="1 10">Cell outer membrane</location>
        <topology evidence="1 10">Multi-pass membrane protein</topology>
    </subcellularLocation>
</comment>
<evidence type="ECO:0000259" key="13">
    <source>
        <dbReference type="Pfam" id="PF00593"/>
    </source>
</evidence>
<organism evidence="15 16">
    <name type="scientific">Flavobacterium croceum DSM 17960</name>
    <dbReference type="NCBI Taxonomy" id="1121886"/>
    <lineage>
        <taxon>Bacteria</taxon>
        <taxon>Pseudomonadati</taxon>
        <taxon>Bacteroidota</taxon>
        <taxon>Flavobacteriia</taxon>
        <taxon>Flavobacteriales</taxon>
        <taxon>Flavobacteriaceae</taxon>
        <taxon>Flavobacterium</taxon>
    </lineage>
</organism>
<evidence type="ECO:0000256" key="12">
    <source>
        <dbReference type="SAM" id="SignalP"/>
    </source>
</evidence>
<dbReference type="PANTHER" id="PTHR30069">
    <property type="entry name" value="TONB-DEPENDENT OUTER MEMBRANE RECEPTOR"/>
    <property type="match status" value="1"/>
</dbReference>
<dbReference type="InterPro" id="IPR012910">
    <property type="entry name" value="Plug_dom"/>
</dbReference>
<feature type="signal peptide" evidence="12">
    <location>
        <begin position="1"/>
        <end position="19"/>
    </location>
</feature>
<proteinExistence type="inferred from homology"/>
<comment type="similarity">
    <text evidence="10 11">Belongs to the TonB-dependent receptor family.</text>
</comment>
<dbReference type="Gene3D" id="2.40.170.20">
    <property type="entry name" value="TonB-dependent receptor, beta-barrel domain"/>
    <property type="match status" value="1"/>
</dbReference>
<dbReference type="InterPro" id="IPR039426">
    <property type="entry name" value="TonB-dep_rcpt-like"/>
</dbReference>
<evidence type="ECO:0000259" key="14">
    <source>
        <dbReference type="Pfam" id="PF07715"/>
    </source>
</evidence>
<dbReference type="SUPFAM" id="SSF56935">
    <property type="entry name" value="Porins"/>
    <property type="match status" value="1"/>
</dbReference>
<evidence type="ECO:0000256" key="5">
    <source>
        <dbReference type="ARBA" id="ARBA00022729"/>
    </source>
</evidence>
<sequence length="739" mass="83696">MNKHIFSILLLVCTLFVQAQQSVQGTITSNKLPIEAATVAIPDAHLETISSQNGTYFFSSVPKGKHKLIVSCVGYQTQIIDITIPIAQQSVNINLEESVHQMDELIISTAFNKIQSQNVMKVEHQSLKSMQQKGVTSLAEGLATIPGVSQISTGTSIGKPVIRGLSGNRVLVYNQGVRLENQQFGEEHGLGLNDTGIESVEVIKGPASLLYGSDALGGVLYFNPEKFARVNSQQFNYHYKYFTNTQGTSQTLSYKLSGESLKFSTRIAQNNHADYTIPNKNRIVNTRFKELDFKTALGYISKYFNTIFSYNFNKIDLGIPEKDLEIPEGESSNNKNPLYPKQKVLGQIASWNSVFFFKYSKLETDLGYIDNHRNEFENSEIPILNMKLKTFNYTAKYYLPKGKYLESIVGVQGMYQKNSNYGEELLIPNASTQDFGVFATANYEKNKHTFQAGLRYDYRNINTITHGIANEEGYFAGNDKKFKSINGSLGYKTEWKKNTIVRLNVASGFRAPNLAELTSNGVHEGSNRYEKGNNDLKNEQNLQTDINIEYRNPHFELFVNGFYNRINNYIYIAPTAEELDGYLVYQYEQNNAYLFGGEAGVHFHPHPLDWLHIITTFECVTGKRTSGENLPLIPANKWNMNVKIDLKEYKNLSNSYFTINTDYFLKQNKISLFETPTQDYVLVNLGLGTKITLGKSVFDVYCNANNIFNKNYIAHLSRLKIDGMPNMGRNFMFGVNFTW</sequence>
<keyword evidence="3 10" id="KW-1134">Transmembrane beta strand</keyword>
<comment type="caution">
    <text evidence="15">The sequence shown here is derived from an EMBL/GenBank/DDBJ whole genome shotgun (WGS) entry which is preliminary data.</text>
</comment>
<feature type="domain" description="TonB-dependent receptor plug" evidence="14">
    <location>
        <begin position="126"/>
        <end position="219"/>
    </location>
</feature>
<evidence type="ECO:0000313" key="15">
    <source>
        <dbReference type="EMBL" id="POS03063.1"/>
    </source>
</evidence>
<protein>
    <submittedName>
        <fullName evidence="15">Iron complex outermembrane receptor protein</fullName>
    </submittedName>
</protein>
<keyword evidence="9 10" id="KW-0998">Cell outer membrane</keyword>
<name>A0A2S4NC98_9FLAO</name>
<dbReference type="Gene3D" id="2.60.40.1120">
    <property type="entry name" value="Carboxypeptidase-like, regulatory domain"/>
    <property type="match status" value="1"/>
</dbReference>
<feature type="chain" id="PRO_5015405697" evidence="12">
    <location>
        <begin position="20"/>
        <end position="739"/>
    </location>
</feature>
<dbReference type="SUPFAM" id="SSF49464">
    <property type="entry name" value="Carboxypeptidase regulatory domain-like"/>
    <property type="match status" value="1"/>
</dbReference>